<dbReference type="AlphaFoldDB" id="A0A084SYS9"/>
<organism evidence="5 6">
    <name type="scientific">Archangium violaceum Cb vi76</name>
    <dbReference type="NCBI Taxonomy" id="1406225"/>
    <lineage>
        <taxon>Bacteria</taxon>
        <taxon>Pseudomonadati</taxon>
        <taxon>Myxococcota</taxon>
        <taxon>Myxococcia</taxon>
        <taxon>Myxococcales</taxon>
        <taxon>Cystobacterineae</taxon>
        <taxon>Archangiaceae</taxon>
        <taxon>Archangium</taxon>
    </lineage>
</organism>
<feature type="signal peptide" evidence="3">
    <location>
        <begin position="1"/>
        <end position="21"/>
    </location>
</feature>
<feature type="region of interest" description="Disordered" evidence="1">
    <location>
        <begin position="223"/>
        <end position="246"/>
    </location>
</feature>
<evidence type="ECO:0000256" key="3">
    <source>
        <dbReference type="SAM" id="SignalP"/>
    </source>
</evidence>
<accession>A0A084SYS9</accession>
<keyword evidence="2" id="KW-0812">Transmembrane</keyword>
<name>A0A084SYS9_9BACT</name>
<reference evidence="5 6" key="1">
    <citation type="submission" date="2014-07" db="EMBL/GenBank/DDBJ databases">
        <title>Draft Genome Sequence of Gephyronic Acid Producer, Cystobacter violaceus Strain Cb vi76.</title>
        <authorList>
            <person name="Stevens D.C."/>
            <person name="Young J."/>
            <person name="Carmichael R."/>
            <person name="Tan J."/>
            <person name="Taylor R.E."/>
        </authorList>
    </citation>
    <scope>NUCLEOTIDE SEQUENCE [LARGE SCALE GENOMIC DNA]</scope>
    <source>
        <strain evidence="5 6">Cb vi76</strain>
    </source>
</reference>
<gene>
    <name evidence="5" type="ORF">Q664_07545</name>
</gene>
<evidence type="ECO:0000259" key="4">
    <source>
        <dbReference type="Pfam" id="PF04536"/>
    </source>
</evidence>
<keyword evidence="2" id="KW-0472">Membrane</keyword>
<evidence type="ECO:0000256" key="2">
    <source>
        <dbReference type="SAM" id="Phobius"/>
    </source>
</evidence>
<evidence type="ECO:0000256" key="1">
    <source>
        <dbReference type="SAM" id="MobiDB-lite"/>
    </source>
</evidence>
<dbReference type="Pfam" id="PF04536">
    <property type="entry name" value="TPM_phosphatase"/>
    <property type="match status" value="1"/>
</dbReference>
<comment type="caution">
    <text evidence="5">The sequence shown here is derived from an EMBL/GenBank/DDBJ whole genome shotgun (WGS) entry which is preliminary data.</text>
</comment>
<dbReference type="Gene3D" id="3.10.310.50">
    <property type="match status" value="1"/>
</dbReference>
<dbReference type="EMBL" id="JPMI01000045">
    <property type="protein sequence ID" value="KFA93614.1"/>
    <property type="molecule type" value="Genomic_DNA"/>
</dbReference>
<dbReference type="PANTHER" id="PTHR30373">
    <property type="entry name" value="UPF0603 PROTEIN YGCG"/>
    <property type="match status" value="1"/>
</dbReference>
<dbReference type="Proteomes" id="UP000028547">
    <property type="component" value="Unassembled WGS sequence"/>
</dbReference>
<dbReference type="InterPro" id="IPR007621">
    <property type="entry name" value="TPM_dom"/>
</dbReference>
<sequence length="246" mass="25398">MHTKARGAGLAAILLGLAALAASFQPPPAPERWVTDTVGFLSEPTRRALDARLERYERDTGRQVIVWIGESTGDVPLEEWAARTFEAWGIGGKGRDDGAALFVFAKDRRLRIEVGYGLEPVVPDAIASRLIQQEAIPRLRAGDPDGAVSATAGALLGALGGETAPPPAGPTVRPSLPALGTGQLILLGVLGLFLLVFLVTHPRMALFLLFQIMSRGGSGGGWRGGGGGGFRGGGGRSGGGGASGSW</sequence>
<dbReference type="RefSeq" id="WP_043391482.1">
    <property type="nucleotide sequence ID" value="NZ_JPMI01000045.1"/>
</dbReference>
<proteinExistence type="predicted"/>
<keyword evidence="2" id="KW-1133">Transmembrane helix</keyword>
<keyword evidence="3" id="KW-0732">Signal</keyword>
<evidence type="ECO:0000313" key="5">
    <source>
        <dbReference type="EMBL" id="KFA93614.1"/>
    </source>
</evidence>
<feature type="chain" id="PRO_5001781770" description="TPM domain-containing protein" evidence="3">
    <location>
        <begin position="22"/>
        <end position="246"/>
    </location>
</feature>
<feature type="domain" description="TPM" evidence="4">
    <location>
        <begin position="34"/>
        <end position="155"/>
    </location>
</feature>
<dbReference type="PANTHER" id="PTHR30373:SF2">
    <property type="entry name" value="UPF0603 PROTEIN YGCG"/>
    <property type="match status" value="1"/>
</dbReference>
<evidence type="ECO:0000313" key="6">
    <source>
        <dbReference type="Proteomes" id="UP000028547"/>
    </source>
</evidence>
<feature type="transmembrane region" description="Helical" evidence="2">
    <location>
        <begin position="184"/>
        <end position="210"/>
    </location>
</feature>
<protein>
    <recommendedName>
        <fullName evidence="4">TPM domain-containing protein</fullName>
    </recommendedName>
</protein>